<sequence length="75" mass="8399">MHGGSSKCFAESRSESLIGATCKVTWLRALTGTRLAPPPMTQKMDEHAYGELATVNWRMQPSILKLPTLYDKEPY</sequence>
<keyword evidence="2" id="KW-1185">Reference proteome</keyword>
<dbReference type="Proteomes" id="UP000556026">
    <property type="component" value="Unassembled WGS sequence"/>
</dbReference>
<proteinExistence type="predicted"/>
<protein>
    <submittedName>
        <fullName evidence="1">Uncharacterized protein</fullName>
    </submittedName>
</protein>
<dbReference type="EMBL" id="BLXX01000003">
    <property type="protein sequence ID" value="GFO59094.1"/>
    <property type="molecule type" value="Genomic_DNA"/>
</dbReference>
<reference evidence="2" key="1">
    <citation type="submission" date="2020-06" db="EMBL/GenBank/DDBJ databases">
        <title>Draft genomic sequence of Geomonas sp. Red330.</title>
        <authorList>
            <person name="Itoh H."/>
            <person name="Zhenxing X."/>
            <person name="Ushijima N."/>
            <person name="Masuda Y."/>
            <person name="Shiratori Y."/>
            <person name="Senoo K."/>
        </authorList>
    </citation>
    <scope>NUCLEOTIDE SEQUENCE [LARGE SCALE GENOMIC DNA]</scope>
    <source>
        <strain evidence="2">Red330</strain>
    </source>
</reference>
<dbReference type="AlphaFoldDB" id="A0A6V8MGQ7"/>
<evidence type="ECO:0000313" key="2">
    <source>
        <dbReference type="Proteomes" id="UP000556026"/>
    </source>
</evidence>
<accession>A0A6V8MGQ7</accession>
<organism evidence="1 2">
    <name type="scientific">Geomonas silvestris</name>
    <dbReference type="NCBI Taxonomy" id="2740184"/>
    <lineage>
        <taxon>Bacteria</taxon>
        <taxon>Pseudomonadati</taxon>
        <taxon>Thermodesulfobacteriota</taxon>
        <taxon>Desulfuromonadia</taxon>
        <taxon>Geobacterales</taxon>
        <taxon>Geobacteraceae</taxon>
        <taxon>Geomonas</taxon>
    </lineage>
</organism>
<evidence type="ECO:0000313" key="1">
    <source>
        <dbReference type="EMBL" id="GFO59094.1"/>
    </source>
</evidence>
<comment type="caution">
    <text evidence="1">The sequence shown here is derived from an EMBL/GenBank/DDBJ whole genome shotgun (WGS) entry which is preliminary data.</text>
</comment>
<gene>
    <name evidence="1" type="ORF">GMST_14190</name>
</gene>
<name>A0A6V8MGQ7_9BACT</name>